<dbReference type="FunFam" id="1.10.10.10:FF:000637">
    <property type="entry name" value="Histone H1.2"/>
    <property type="match status" value="1"/>
</dbReference>
<dbReference type="GO" id="GO:0031492">
    <property type="term" value="F:nucleosomal DNA binding"/>
    <property type="evidence" value="ECO:0007669"/>
    <property type="project" value="TreeGrafter"/>
</dbReference>
<evidence type="ECO:0000313" key="7">
    <source>
        <dbReference type="EMBL" id="GAA0166567.1"/>
    </source>
</evidence>
<keyword evidence="5" id="KW-0812">Transmembrane</keyword>
<dbReference type="PROSITE" id="PS51504">
    <property type="entry name" value="H15"/>
    <property type="match status" value="1"/>
</dbReference>
<dbReference type="InterPro" id="IPR005818">
    <property type="entry name" value="Histone_H1/H5_H15"/>
</dbReference>
<feature type="region of interest" description="Disordered" evidence="4">
    <location>
        <begin position="371"/>
        <end position="393"/>
    </location>
</feature>
<dbReference type="GO" id="GO:0030261">
    <property type="term" value="P:chromosome condensation"/>
    <property type="evidence" value="ECO:0007669"/>
    <property type="project" value="TreeGrafter"/>
</dbReference>
<dbReference type="CDD" id="cd00073">
    <property type="entry name" value="H15"/>
    <property type="match status" value="1"/>
</dbReference>
<dbReference type="EMBL" id="BAABME010005771">
    <property type="protein sequence ID" value="GAA0166567.1"/>
    <property type="molecule type" value="Genomic_DNA"/>
</dbReference>
<feature type="region of interest" description="Disordered" evidence="4">
    <location>
        <begin position="311"/>
        <end position="334"/>
    </location>
</feature>
<dbReference type="GO" id="GO:0000786">
    <property type="term" value="C:nucleosome"/>
    <property type="evidence" value="ECO:0007669"/>
    <property type="project" value="InterPro"/>
</dbReference>
<dbReference type="PANTHER" id="PTHR11467">
    <property type="entry name" value="HISTONE H1"/>
    <property type="match status" value="1"/>
</dbReference>
<dbReference type="Gene3D" id="1.10.10.10">
    <property type="entry name" value="Winged helix-like DNA-binding domain superfamily/Winged helix DNA-binding domain"/>
    <property type="match status" value="1"/>
</dbReference>
<proteinExistence type="predicted"/>
<evidence type="ECO:0000259" key="6">
    <source>
        <dbReference type="PROSITE" id="PS51504"/>
    </source>
</evidence>
<keyword evidence="3" id="KW-0539">Nucleus</keyword>
<keyword evidence="8" id="KW-1185">Reference proteome</keyword>
<evidence type="ECO:0000256" key="2">
    <source>
        <dbReference type="ARBA" id="ARBA00023125"/>
    </source>
</evidence>
<comment type="caution">
    <text evidence="7">The sequence shown here is derived from an EMBL/GenBank/DDBJ whole genome shotgun (WGS) entry which is preliminary data.</text>
</comment>
<organism evidence="7 8">
    <name type="scientific">Lithospermum erythrorhizon</name>
    <name type="common">Purple gromwell</name>
    <name type="synonym">Lithospermum officinale var. erythrorhizon</name>
    <dbReference type="NCBI Taxonomy" id="34254"/>
    <lineage>
        <taxon>Eukaryota</taxon>
        <taxon>Viridiplantae</taxon>
        <taxon>Streptophyta</taxon>
        <taxon>Embryophyta</taxon>
        <taxon>Tracheophyta</taxon>
        <taxon>Spermatophyta</taxon>
        <taxon>Magnoliopsida</taxon>
        <taxon>eudicotyledons</taxon>
        <taxon>Gunneridae</taxon>
        <taxon>Pentapetalae</taxon>
        <taxon>asterids</taxon>
        <taxon>lamiids</taxon>
        <taxon>Boraginales</taxon>
        <taxon>Boraginaceae</taxon>
        <taxon>Boraginoideae</taxon>
        <taxon>Lithospermeae</taxon>
        <taxon>Lithospermum</taxon>
    </lineage>
</organism>
<feature type="compositionally biased region" description="Pro residues" evidence="4">
    <location>
        <begin position="40"/>
        <end position="49"/>
    </location>
</feature>
<evidence type="ECO:0000256" key="5">
    <source>
        <dbReference type="SAM" id="Phobius"/>
    </source>
</evidence>
<dbReference type="InterPro" id="IPR017956">
    <property type="entry name" value="AT_hook_DNA-bd_motif"/>
</dbReference>
<evidence type="ECO:0000313" key="8">
    <source>
        <dbReference type="Proteomes" id="UP001454036"/>
    </source>
</evidence>
<keyword evidence="2" id="KW-0238">DNA-binding</keyword>
<dbReference type="GO" id="GO:0006334">
    <property type="term" value="P:nucleosome assembly"/>
    <property type="evidence" value="ECO:0007669"/>
    <property type="project" value="InterPro"/>
</dbReference>
<dbReference type="SMART" id="SM00526">
    <property type="entry name" value="H15"/>
    <property type="match status" value="1"/>
</dbReference>
<accession>A0AAV3QR41</accession>
<feature type="domain" description="H15" evidence="6">
    <location>
        <begin position="53"/>
        <end position="122"/>
    </location>
</feature>
<feature type="transmembrane region" description="Helical" evidence="5">
    <location>
        <begin position="415"/>
        <end position="434"/>
    </location>
</feature>
<name>A0AAV3QR41_LITER</name>
<dbReference type="GO" id="GO:0003690">
    <property type="term" value="F:double-stranded DNA binding"/>
    <property type="evidence" value="ECO:0007669"/>
    <property type="project" value="TreeGrafter"/>
</dbReference>
<dbReference type="SUPFAM" id="SSF46785">
    <property type="entry name" value="Winged helix' DNA-binding domain"/>
    <property type="match status" value="1"/>
</dbReference>
<dbReference type="PRINTS" id="PR00929">
    <property type="entry name" value="ATHOOK"/>
</dbReference>
<gene>
    <name evidence="7" type="ORF">LIER_21693</name>
</gene>
<keyword evidence="5" id="KW-0472">Membrane</keyword>
<comment type="subcellular location">
    <subcellularLocation>
        <location evidence="1">Nucleus</location>
    </subcellularLocation>
</comment>
<evidence type="ECO:0000256" key="3">
    <source>
        <dbReference type="ARBA" id="ARBA00023242"/>
    </source>
</evidence>
<dbReference type="Proteomes" id="UP001454036">
    <property type="component" value="Unassembled WGS sequence"/>
</dbReference>
<dbReference type="SMART" id="SM00384">
    <property type="entry name" value="AT_hook"/>
    <property type="match status" value="4"/>
</dbReference>
<feature type="region of interest" description="Disordered" evidence="4">
    <location>
        <begin position="29"/>
        <end position="49"/>
    </location>
</feature>
<dbReference type="InterPro" id="IPR036388">
    <property type="entry name" value="WH-like_DNA-bd_sf"/>
</dbReference>
<evidence type="ECO:0000256" key="1">
    <source>
        <dbReference type="ARBA" id="ARBA00004123"/>
    </source>
</evidence>
<protein>
    <recommendedName>
        <fullName evidence="6">H15 domain-containing protein</fullName>
    </recommendedName>
</protein>
<dbReference type="PANTHER" id="PTHR11467:SF29">
    <property type="entry name" value="OS03G0711600 PROTEIN"/>
    <property type="match status" value="1"/>
</dbReference>
<dbReference type="GO" id="GO:0045910">
    <property type="term" value="P:negative regulation of DNA recombination"/>
    <property type="evidence" value="ECO:0007669"/>
    <property type="project" value="TreeGrafter"/>
</dbReference>
<dbReference type="GO" id="GO:0005730">
    <property type="term" value="C:nucleolus"/>
    <property type="evidence" value="ECO:0007669"/>
    <property type="project" value="TreeGrafter"/>
</dbReference>
<sequence>MEQHQFSIPMDPFFPTASITPIFSLSSTTTQQPLNHHPPHPTSTPTPIPAPAQHPPYEEMITTAIAALNESEGSSKQAISKYIDRVFKNLPSNHSELLTHHMKMLKNSGQIVLLRRSYMLPPRSASAPPPFIAPPPPNATTNGGSVASTVTYSNSGTSAAQNFQNDYMNYYDGSVGLHQDAVQASAPVAQSIGHAFPGVPNNVVPTAQGNGGISGSEAMLVSLGLSDGASVEITQTKKRRGRPPKSTSAAPGLGQGVPEPVAQSGPNEPSVAPPASGVLPVQVPVEAPVPAPASSTGRPRGRPKRFAVEAAVTVPAPNSGNQQPKKRGRKPKNAEQVIHSAVPVTMVMPNPGIVSGAATIPPQYTVGAPNSVGSLPPVGEPQLPSGKRRGRPPLGRMLKKHIKATGNWPGRPKKVINVSTFTLLFLSFLSYIIYECMYTFWS</sequence>
<dbReference type="Pfam" id="PF00538">
    <property type="entry name" value="Linker_histone"/>
    <property type="match status" value="1"/>
</dbReference>
<reference evidence="7 8" key="1">
    <citation type="submission" date="2024-01" db="EMBL/GenBank/DDBJ databases">
        <title>The complete chloroplast genome sequence of Lithospermum erythrorhizon: insights into the phylogenetic relationship among Boraginaceae species and the maternal lineages of purple gromwells.</title>
        <authorList>
            <person name="Okada T."/>
            <person name="Watanabe K."/>
        </authorList>
    </citation>
    <scope>NUCLEOTIDE SEQUENCE [LARGE SCALE GENOMIC DNA]</scope>
</reference>
<keyword evidence="5" id="KW-1133">Transmembrane helix</keyword>
<dbReference type="InterPro" id="IPR036390">
    <property type="entry name" value="WH_DNA-bd_sf"/>
</dbReference>
<evidence type="ECO:0000256" key="4">
    <source>
        <dbReference type="SAM" id="MobiDB-lite"/>
    </source>
</evidence>
<feature type="region of interest" description="Disordered" evidence="4">
    <location>
        <begin position="233"/>
        <end position="278"/>
    </location>
</feature>
<dbReference type="AlphaFoldDB" id="A0AAV3QR41"/>